<evidence type="ECO:0000313" key="3">
    <source>
        <dbReference type="Proteomes" id="UP001595803"/>
    </source>
</evidence>
<comment type="caution">
    <text evidence="2">The sequence shown here is derived from an EMBL/GenBank/DDBJ whole genome shotgun (WGS) entry which is preliminary data.</text>
</comment>
<protein>
    <submittedName>
        <fullName evidence="2">DUF6194 family protein</fullName>
    </submittedName>
</protein>
<organism evidence="2 3">
    <name type="scientific">Deinococcus rufus</name>
    <dbReference type="NCBI Taxonomy" id="2136097"/>
    <lineage>
        <taxon>Bacteria</taxon>
        <taxon>Thermotogati</taxon>
        <taxon>Deinococcota</taxon>
        <taxon>Deinococci</taxon>
        <taxon>Deinococcales</taxon>
        <taxon>Deinococcaceae</taxon>
        <taxon>Deinococcus</taxon>
    </lineage>
</organism>
<gene>
    <name evidence="2" type="ORF">ACFOSB_10610</name>
</gene>
<dbReference type="EMBL" id="JBHRZG010000010">
    <property type="protein sequence ID" value="MFC3833311.1"/>
    <property type="molecule type" value="Genomic_DNA"/>
</dbReference>
<keyword evidence="3" id="KW-1185">Reference proteome</keyword>
<dbReference type="Proteomes" id="UP001595803">
    <property type="component" value="Unassembled WGS sequence"/>
</dbReference>
<proteinExistence type="predicted"/>
<accession>A0ABV7ZB29</accession>
<reference evidence="3" key="1">
    <citation type="journal article" date="2019" name="Int. J. Syst. Evol. Microbiol.">
        <title>The Global Catalogue of Microorganisms (GCM) 10K type strain sequencing project: providing services to taxonomists for standard genome sequencing and annotation.</title>
        <authorList>
            <consortium name="The Broad Institute Genomics Platform"/>
            <consortium name="The Broad Institute Genome Sequencing Center for Infectious Disease"/>
            <person name="Wu L."/>
            <person name="Ma J."/>
        </authorList>
    </citation>
    <scope>NUCLEOTIDE SEQUENCE [LARGE SCALE GENOMIC DNA]</scope>
    <source>
        <strain evidence="3">CCTCC AB 2017081</strain>
    </source>
</reference>
<dbReference type="Pfam" id="PF19694">
    <property type="entry name" value="DUF6194"/>
    <property type="match status" value="1"/>
</dbReference>
<sequence length="159" mass="17269">MDHTEFLQHLRGLYPDAEFLEHGGTVFVMYDPDGRLLPERTRPFVTVVPDDAHDTASDLARPGVYRVNIGVSPDTYRAHFGPPPRTGTDGLVSTGHDFTMLDTLLPHPVYAPMSWVCVLSPCAATVAALRPLLDEAYARAVQNHAQAGRPRGPAGTLPG</sequence>
<evidence type="ECO:0000259" key="1">
    <source>
        <dbReference type="Pfam" id="PF19694"/>
    </source>
</evidence>
<dbReference type="InterPro" id="IPR045676">
    <property type="entry name" value="DUF6194"/>
</dbReference>
<feature type="domain" description="DUF6194" evidence="1">
    <location>
        <begin position="1"/>
        <end position="146"/>
    </location>
</feature>
<name>A0ABV7ZB29_9DEIO</name>
<evidence type="ECO:0000313" key="2">
    <source>
        <dbReference type="EMBL" id="MFC3833311.1"/>
    </source>
</evidence>
<dbReference type="RefSeq" id="WP_322472716.1">
    <property type="nucleotide sequence ID" value="NZ_JBHRZG010000010.1"/>
</dbReference>